<keyword evidence="4" id="KW-1185">Reference proteome</keyword>
<accession>A0AAW8D743</accession>
<feature type="region of interest" description="Disordered" evidence="1">
    <location>
        <begin position="90"/>
        <end position="112"/>
    </location>
</feature>
<evidence type="ECO:0000256" key="1">
    <source>
        <dbReference type="SAM" id="MobiDB-lite"/>
    </source>
</evidence>
<organism evidence="2 5">
    <name type="scientific">Arthrobacter bambusae</name>
    <dbReference type="NCBI Taxonomy" id="1338426"/>
    <lineage>
        <taxon>Bacteria</taxon>
        <taxon>Bacillati</taxon>
        <taxon>Actinomycetota</taxon>
        <taxon>Actinomycetes</taxon>
        <taxon>Micrococcales</taxon>
        <taxon>Micrococcaceae</taxon>
        <taxon>Arthrobacter</taxon>
    </lineage>
</organism>
<dbReference type="AlphaFoldDB" id="A0AAW8D743"/>
<dbReference type="Gene3D" id="3.30.40.220">
    <property type="match status" value="1"/>
</dbReference>
<evidence type="ECO:0000313" key="2">
    <source>
        <dbReference type="EMBL" id="MDP9904736.1"/>
    </source>
</evidence>
<dbReference type="Proteomes" id="UP001242995">
    <property type="component" value="Unassembled WGS sequence"/>
</dbReference>
<dbReference type="Proteomes" id="UP001230951">
    <property type="component" value="Unassembled WGS sequence"/>
</dbReference>
<evidence type="ECO:0000313" key="4">
    <source>
        <dbReference type="Proteomes" id="UP001230951"/>
    </source>
</evidence>
<dbReference type="RefSeq" id="WP_306960621.1">
    <property type="nucleotide sequence ID" value="NZ_JAUSRG010000003.1"/>
</dbReference>
<protein>
    <recommendedName>
        <fullName evidence="6">Transposase</fullName>
    </recommendedName>
</protein>
<evidence type="ECO:0000313" key="3">
    <source>
        <dbReference type="EMBL" id="MDQ0180835.1"/>
    </source>
</evidence>
<dbReference type="EMBL" id="JAUSRG010000003">
    <property type="protein sequence ID" value="MDP9904736.1"/>
    <property type="molecule type" value="Genomic_DNA"/>
</dbReference>
<comment type="caution">
    <text evidence="2">The sequence shown here is derived from an EMBL/GenBank/DDBJ whole genome shotgun (WGS) entry which is preliminary data.</text>
</comment>
<dbReference type="EMBL" id="JAUSTF010000004">
    <property type="protein sequence ID" value="MDQ0180835.1"/>
    <property type="molecule type" value="Genomic_DNA"/>
</dbReference>
<evidence type="ECO:0000313" key="5">
    <source>
        <dbReference type="Proteomes" id="UP001242995"/>
    </source>
</evidence>
<reference evidence="2 4" key="1">
    <citation type="submission" date="2023-07" db="EMBL/GenBank/DDBJ databases">
        <title>Sorghum-associated microbial communities from plants grown in Nebraska, USA.</title>
        <authorList>
            <person name="Schachtman D."/>
        </authorList>
    </citation>
    <scope>NUCLEOTIDE SEQUENCE</scope>
    <source>
        <strain evidence="2">DS1006</strain>
        <strain evidence="3 4">DS1016</strain>
    </source>
</reference>
<gene>
    <name evidence="2" type="ORF">J2S90_001691</name>
    <name evidence="3" type="ORF">J2S93_002262</name>
</gene>
<name>A0AAW8D743_9MICC</name>
<sequence>MVTEAQRAYNRQYYLKNRDVFAERSKRRYSAKHTEIRAHRKERYSREDQLPRVILGRARQRAKMRGIEFSITLADIKIPKTCPVLGMPLERNTGEGKAAENSPSLDRTDPTKGYVPGNVQVISYKANCMKNNASIEGLLAFAEWVRQSYSSAVLEIREVAA</sequence>
<evidence type="ECO:0008006" key="6">
    <source>
        <dbReference type="Google" id="ProtNLM"/>
    </source>
</evidence>
<proteinExistence type="predicted"/>